<dbReference type="EC" id="2.7.13.3" evidence="2"/>
<dbReference type="InterPro" id="IPR000014">
    <property type="entry name" value="PAS"/>
</dbReference>
<dbReference type="PROSITE" id="PS50112">
    <property type="entry name" value="PAS"/>
    <property type="match status" value="1"/>
</dbReference>
<dbReference type="CDD" id="cd00130">
    <property type="entry name" value="PAS"/>
    <property type="match status" value="1"/>
</dbReference>
<reference evidence="8 9" key="1">
    <citation type="submission" date="2018-06" db="EMBL/GenBank/DDBJ databases">
        <title>Genomic Encyclopedia of Archaeal and Bacterial Type Strains, Phase II (KMG-II): from individual species to whole genera.</title>
        <authorList>
            <person name="Goeker M."/>
        </authorList>
    </citation>
    <scope>NUCLEOTIDE SEQUENCE [LARGE SCALE GENOMIC DNA]</scope>
    <source>
        <strain evidence="8 9">T4</strain>
    </source>
</reference>
<evidence type="ECO:0000259" key="6">
    <source>
        <dbReference type="PROSITE" id="PS50112"/>
    </source>
</evidence>
<evidence type="ECO:0000259" key="7">
    <source>
        <dbReference type="PROSITE" id="PS50113"/>
    </source>
</evidence>
<name>A0A326S6G6_9BACT</name>
<dbReference type="AlphaFoldDB" id="A0A326S6G6"/>
<dbReference type="Gene3D" id="3.30.450.20">
    <property type="entry name" value="PAS domain"/>
    <property type="match status" value="1"/>
</dbReference>
<dbReference type="Proteomes" id="UP000248917">
    <property type="component" value="Unassembled WGS sequence"/>
</dbReference>
<evidence type="ECO:0000256" key="3">
    <source>
        <dbReference type="ARBA" id="ARBA00022553"/>
    </source>
</evidence>
<dbReference type="GO" id="GO:0004673">
    <property type="term" value="F:protein histidine kinase activity"/>
    <property type="evidence" value="ECO:0007669"/>
    <property type="project" value="UniProtKB-EC"/>
</dbReference>
<comment type="catalytic activity">
    <reaction evidence="1">
        <text>ATP + protein L-histidine = ADP + protein N-phospho-L-histidine.</text>
        <dbReference type="EC" id="2.7.13.3"/>
    </reaction>
</comment>
<accession>A0A326S6G6</accession>
<evidence type="ECO:0000313" key="9">
    <source>
        <dbReference type="Proteomes" id="UP000248917"/>
    </source>
</evidence>
<keyword evidence="4" id="KW-0808">Transferase</keyword>
<dbReference type="PANTHER" id="PTHR43304:SF1">
    <property type="entry name" value="PAC DOMAIN-CONTAINING PROTEIN"/>
    <property type="match status" value="1"/>
</dbReference>
<dbReference type="SUPFAM" id="SSF55785">
    <property type="entry name" value="PYP-like sensor domain (PAS domain)"/>
    <property type="match status" value="1"/>
</dbReference>
<feature type="domain" description="PAS" evidence="6">
    <location>
        <begin position="139"/>
        <end position="212"/>
    </location>
</feature>
<keyword evidence="9" id="KW-1185">Reference proteome</keyword>
<dbReference type="PROSITE" id="PS50113">
    <property type="entry name" value="PAC"/>
    <property type="match status" value="1"/>
</dbReference>
<evidence type="ECO:0000313" key="8">
    <source>
        <dbReference type="EMBL" id="PZV85456.1"/>
    </source>
</evidence>
<keyword evidence="3" id="KW-0597">Phosphoprotein</keyword>
<evidence type="ECO:0000256" key="2">
    <source>
        <dbReference type="ARBA" id="ARBA00012438"/>
    </source>
</evidence>
<dbReference type="InterPro" id="IPR035965">
    <property type="entry name" value="PAS-like_dom_sf"/>
</dbReference>
<protein>
    <recommendedName>
        <fullName evidence="2">histidine kinase</fullName>
        <ecNumber evidence="2">2.7.13.3</ecNumber>
    </recommendedName>
</protein>
<proteinExistence type="predicted"/>
<dbReference type="NCBIfam" id="TIGR00229">
    <property type="entry name" value="sensory_box"/>
    <property type="match status" value="1"/>
</dbReference>
<dbReference type="InterPro" id="IPR013655">
    <property type="entry name" value="PAS_fold_3"/>
</dbReference>
<evidence type="ECO:0000256" key="4">
    <source>
        <dbReference type="ARBA" id="ARBA00022679"/>
    </source>
</evidence>
<dbReference type="InterPro" id="IPR052162">
    <property type="entry name" value="Sensor_kinase/Photoreceptor"/>
</dbReference>
<dbReference type="Pfam" id="PF08447">
    <property type="entry name" value="PAS_3"/>
    <property type="match status" value="1"/>
</dbReference>
<dbReference type="OrthoDB" id="818539at2"/>
<dbReference type="RefSeq" id="WP_111391907.1">
    <property type="nucleotide sequence ID" value="NZ_JBJINY010000085.1"/>
</dbReference>
<gene>
    <name evidence="8" type="ORF">CLV31_103248</name>
</gene>
<evidence type="ECO:0000256" key="5">
    <source>
        <dbReference type="ARBA" id="ARBA00022777"/>
    </source>
</evidence>
<keyword evidence="5" id="KW-0418">Kinase</keyword>
<dbReference type="PANTHER" id="PTHR43304">
    <property type="entry name" value="PHYTOCHROME-LIKE PROTEIN CPH1"/>
    <property type="match status" value="1"/>
</dbReference>
<organism evidence="8 9">
    <name type="scientific">Algoriphagus aquaeductus</name>
    <dbReference type="NCBI Taxonomy" id="475299"/>
    <lineage>
        <taxon>Bacteria</taxon>
        <taxon>Pseudomonadati</taxon>
        <taxon>Bacteroidota</taxon>
        <taxon>Cytophagia</taxon>
        <taxon>Cytophagales</taxon>
        <taxon>Cyclobacteriaceae</taxon>
        <taxon>Algoriphagus</taxon>
    </lineage>
</organism>
<evidence type="ECO:0000256" key="1">
    <source>
        <dbReference type="ARBA" id="ARBA00000085"/>
    </source>
</evidence>
<comment type="caution">
    <text evidence="8">The sequence shown here is derived from an EMBL/GenBank/DDBJ whole genome shotgun (WGS) entry which is preliminary data.</text>
</comment>
<dbReference type="EMBL" id="QKTX01000003">
    <property type="protein sequence ID" value="PZV85456.1"/>
    <property type="molecule type" value="Genomic_DNA"/>
</dbReference>
<feature type="domain" description="PAC" evidence="7">
    <location>
        <begin position="217"/>
        <end position="270"/>
    </location>
</feature>
<dbReference type="InterPro" id="IPR000700">
    <property type="entry name" value="PAS-assoc_C"/>
</dbReference>
<sequence length="350" mass="40462">MQESTSIQALGNLTLSSEYFLQILLDKKGKVIQAHPGLGPIPSLFDLKEKEILFGDCFLSSDWTKYEAQRHKAWKNNHHSFTVDLQKINHPEESTILTKWEFFFLSPDSSTCLGIGHPVEPLRPYQLGIGEFIEGTTQSNEIVDSLLESKLLGFWDYDPKNREEYISNGLAQVLGYSTKEIEKMDKISWQNHIHPDDYPEVMKGLSKQLSFTGDQSFKREFRLVTKRNQILWVVSFGKTTQWNSEGYPTKMQGLLIDVTEKKKQEIWLREHHYFLKDLAFQQSHSLRARVANILGILEILELEDHSSESRKLLGIIKKETQMLDSSLKKSIKESVQQNETWEKGIKTQIS</sequence>